<comment type="caution">
    <text evidence="2">The sequence shown here is derived from an EMBL/GenBank/DDBJ whole genome shotgun (WGS) entry which is preliminary data.</text>
</comment>
<dbReference type="PANTHER" id="PTHR31208:SF2">
    <property type="entry name" value="DOMAIN-CONTAINING PROTEIN, PUTATIVE, EXPRESSED-RELATED"/>
    <property type="match status" value="1"/>
</dbReference>
<dbReference type="PANTHER" id="PTHR31208">
    <property type="entry name" value="EXPRESSED PROTEIN"/>
    <property type="match status" value="1"/>
</dbReference>
<evidence type="ECO:0000313" key="2">
    <source>
        <dbReference type="EMBL" id="KAJ6808336.1"/>
    </source>
</evidence>
<keyword evidence="3" id="KW-1185">Reference proteome</keyword>
<dbReference type="EMBL" id="JANAVB010033417">
    <property type="protein sequence ID" value="KAJ6808336.1"/>
    <property type="molecule type" value="Genomic_DNA"/>
</dbReference>
<protein>
    <submittedName>
        <fullName evidence="2">Uncharacterized protein</fullName>
    </submittedName>
</protein>
<feature type="region of interest" description="Disordered" evidence="1">
    <location>
        <begin position="74"/>
        <end position="190"/>
    </location>
</feature>
<dbReference type="AlphaFoldDB" id="A0AAX6EW99"/>
<dbReference type="Proteomes" id="UP001140949">
    <property type="component" value="Unassembled WGS sequence"/>
</dbReference>
<feature type="compositionally biased region" description="Basic residues" evidence="1">
    <location>
        <begin position="178"/>
        <end position="190"/>
    </location>
</feature>
<evidence type="ECO:0000256" key="1">
    <source>
        <dbReference type="SAM" id="MobiDB-lite"/>
    </source>
</evidence>
<gene>
    <name evidence="2" type="ORF">M6B38_166510</name>
</gene>
<name>A0AAX6EW99_IRIPA</name>
<evidence type="ECO:0000313" key="3">
    <source>
        <dbReference type="Proteomes" id="UP001140949"/>
    </source>
</evidence>
<reference evidence="2" key="2">
    <citation type="submission" date="2023-04" db="EMBL/GenBank/DDBJ databases">
        <authorList>
            <person name="Bruccoleri R.E."/>
            <person name="Oakeley E.J."/>
            <person name="Faust A.-M."/>
            <person name="Dessus-Babus S."/>
            <person name="Altorfer M."/>
            <person name="Burckhardt D."/>
            <person name="Oertli M."/>
            <person name="Naumann U."/>
            <person name="Petersen F."/>
            <person name="Wong J."/>
        </authorList>
    </citation>
    <scope>NUCLEOTIDE SEQUENCE</scope>
    <source>
        <strain evidence="2">GSM-AAB239-AS_SAM_17_03QT</strain>
        <tissue evidence="2">Leaf</tissue>
    </source>
</reference>
<organism evidence="2 3">
    <name type="scientific">Iris pallida</name>
    <name type="common">Sweet iris</name>
    <dbReference type="NCBI Taxonomy" id="29817"/>
    <lineage>
        <taxon>Eukaryota</taxon>
        <taxon>Viridiplantae</taxon>
        <taxon>Streptophyta</taxon>
        <taxon>Embryophyta</taxon>
        <taxon>Tracheophyta</taxon>
        <taxon>Spermatophyta</taxon>
        <taxon>Magnoliopsida</taxon>
        <taxon>Liliopsida</taxon>
        <taxon>Asparagales</taxon>
        <taxon>Iridaceae</taxon>
        <taxon>Iridoideae</taxon>
        <taxon>Irideae</taxon>
        <taxon>Iris</taxon>
    </lineage>
</organism>
<reference evidence="2" key="1">
    <citation type="journal article" date="2023" name="GigaByte">
        <title>Genome assembly of the bearded iris, Iris pallida Lam.</title>
        <authorList>
            <person name="Bruccoleri R.E."/>
            <person name="Oakeley E.J."/>
            <person name="Faust A.M.E."/>
            <person name="Altorfer M."/>
            <person name="Dessus-Babus S."/>
            <person name="Burckhardt D."/>
            <person name="Oertli M."/>
            <person name="Naumann U."/>
            <person name="Petersen F."/>
            <person name="Wong J."/>
        </authorList>
    </citation>
    <scope>NUCLEOTIDE SEQUENCE</scope>
    <source>
        <strain evidence="2">GSM-AAB239-AS_SAM_17_03QT</strain>
    </source>
</reference>
<dbReference type="InterPro" id="IPR035892">
    <property type="entry name" value="C2_domain_sf"/>
</dbReference>
<feature type="compositionally biased region" description="Polar residues" evidence="1">
    <location>
        <begin position="74"/>
        <end position="93"/>
    </location>
</feature>
<accession>A0AAX6EW99</accession>
<dbReference type="SUPFAM" id="SSF49562">
    <property type="entry name" value="C2 domain (Calcium/lipid-binding domain, CaLB)"/>
    <property type="match status" value="1"/>
</dbReference>
<proteinExistence type="predicted"/>
<sequence>MDSYQPFSPSFKSSLMATGVKPAPPAAAAPDGFVGFLDVFIHEARDIHNICIYHKQDVYAKLYLTTDRESAASTQIINGGGRNPSSTRPSASASDARGRLLPQVRGLDAQQGQELPRGPAPRPRPRPAVGRPHGRRRQAGGGVLPLPTDLFHSPPASSSCPSRTPVPPRTSWPSPRLPRNRHRRARRSRV</sequence>